<organism evidence="1 2">
    <name type="scientific">Rhizobium deserti</name>
    <dbReference type="NCBI Taxonomy" id="2547961"/>
    <lineage>
        <taxon>Bacteria</taxon>
        <taxon>Pseudomonadati</taxon>
        <taxon>Pseudomonadota</taxon>
        <taxon>Alphaproteobacteria</taxon>
        <taxon>Hyphomicrobiales</taxon>
        <taxon>Rhizobiaceae</taxon>
        <taxon>Rhizobium/Agrobacterium group</taxon>
        <taxon>Rhizobium</taxon>
    </lineage>
</organism>
<name>A0A4R5UA66_9HYPH</name>
<evidence type="ECO:0000313" key="2">
    <source>
        <dbReference type="Proteomes" id="UP000295238"/>
    </source>
</evidence>
<dbReference type="RefSeq" id="WP_133317702.1">
    <property type="nucleotide sequence ID" value="NZ_SMTL01000006.1"/>
</dbReference>
<gene>
    <name evidence="1" type="ORF">E2F50_18665</name>
</gene>
<dbReference type="AlphaFoldDB" id="A0A4R5UA66"/>
<accession>A0A4R5UA66</accession>
<protein>
    <submittedName>
        <fullName evidence="1">Uncharacterized protein</fullName>
    </submittedName>
</protein>
<keyword evidence="2" id="KW-1185">Reference proteome</keyword>
<dbReference type="Proteomes" id="UP000295238">
    <property type="component" value="Unassembled WGS sequence"/>
</dbReference>
<dbReference type="EMBL" id="SMTL01000006">
    <property type="protein sequence ID" value="TDK31701.1"/>
    <property type="molecule type" value="Genomic_DNA"/>
</dbReference>
<sequence length="66" mass="7137">MMPGGLIAGNFNLSSGLDPRAVLIGDFAGIGCWFSLSSGLWFEISGLHLFLVFLKTCVDLFGWLDL</sequence>
<evidence type="ECO:0000313" key="1">
    <source>
        <dbReference type="EMBL" id="TDK31701.1"/>
    </source>
</evidence>
<proteinExistence type="predicted"/>
<reference evidence="1 2" key="1">
    <citation type="submission" date="2019-03" db="EMBL/GenBank/DDBJ databases">
        <title>Rhizobium sp. nov., an bacterium isolated from biocrust in Mu Us Desert.</title>
        <authorList>
            <person name="Lixiong L."/>
        </authorList>
    </citation>
    <scope>NUCLEOTIDE SEQUENCE [LARGE SCALE GENOMIC DNA]</scope>
    <source>
        <strain evidence="1 2">SPY-1</strain>
    </source>
</reference>
<comment type="caution">
    <text evidence="1">The sequence shown here is derived from an EMBL/GenBank/DDBJ whole genome shotgun (WGS) entry which is preliminary data.</text>
</comment>